<comment type="caution">
    <text evidence="1">The sequence shown here is derived from an EMBL/GenBank/DDBJ whole genome shotgun (WGS) entry which is preliminary data.</text>
</comment>
<reference evidence="1" key="1">
    <citation type="submission" date="2019-08" db="EMBL/GenBank/DDBJ databases">
        <authorList>
            <person name="Kucharzyk K."/>
            <person name="Murdoch R.W."/>
            <person name="Higgins S."/>
            <person name="Loffler F."/>
        </authorList>
    </citation>
    <scope>NUCLEOTIDE SEQUENCE</scope>
</reference>
<name>A0A645CF20_9ZZZZ</name>
<organism evidence="1">
    <name type="scientific">bioreactor metagenome</name>
    <dbReference type="NCBI Taxonomy" id="1076179"/>
    <lineage>
        <taxon>unclassified sequences</taxon>
        <taxon>metagenomes</taxon>
        <taxon>ecological metagenomes</taxon>
    </lineage>
</organism>
<evidence type="ECO:0000313" key="1">
    <source>
        <dbReference type="EMBL" id="MPM75493.1"/>
    </source>
</evidence>
<proteinExistence type="predicted"/>
<gene>
    <name evidence="1" type="ORF">SDC9_122486</name>
</gene>
<accession>A0A645CF20</accession>
<protein>
    <submittedName>
        <fullName evidence="1">Uncharacterized protein</fullName>
    </submittedName>
</protein>
<dbReference type="AlphaFoldDB" id="A0A645CF20"/>
<dbReference type="EMBL" id="VSSQ01026661">
    <property type="protein sequence ID" value="MPM75493.1"/>
    <property type="molecule type" value="Genomic_DNA"/>
</dbReference>
<sequence>MNRITGSKAGRYLLVCSIGSYDQLVVIEILADVICNLRQAPEVFLEHQVWFLNVIEQAVGRILDVIELCQRR</sequence>